<proteinExistence type="predicted"/>
<comment type="caution">
    <text evidence="3">The sequence shown here is derived from an EMBL/GenBank/DDBJ whole genome shotgun (WGS) entry which is preliminary data.</text>
</comment>
<feature type="region of interest" description="Disordered" evidence="1">
    <location>
        <begin position="1"/>
        <end position="30"/>
    </location>
</feature>
<protein>
    <submittedName>
        <fullName evidence="3">Uncharacterized protein</fullName>
    </submittedName>
</protein>
<dbReference type="Proteomes" id="UP000639643">
    <property type="component" value="Unassembled WGS sequence"/>
</dbReference>
<evidence type="ECO:0000256" key="2">
    <source>
        <dbReference type="SAM" id="Phobius"/>
    </source>
</evidence>
<evidence type="ECO:0000313" key="4">
    <source>
        <dbReference type="Proteomes" id="UP000639643"/>
    </source>
</evidence>
<evidence type="ECO:0000256" key="1">
    <source>
        <dbReference type="SAM" id="MobiDB-lite"/>
    </source>
</evidence>
<keyword evidence="2" id="KW-0472">Membrane</keyword>
<name>A0A8H6KLE4_9PEZI</name>
<feature type="transmembrane region" description="Helical" evidence="2">
    <location>
        <begin position="54"/>
        <end position="77"/>
    </location>
</feature>
<organism evidence="3 4">
    <name type="scientific">Colletotrichum musicola</name>
    <dbReference type="NCBI Taxonomy" id="2175873"/>
    <lineage>
        <taxon>Eukaryota</taxon>
        <taxon>Fungi</taxon>
        <taxon>Dikarya</taxon>
        <taxon>Ascomycota</taxon>
        <taxon>Pezizomycotina</taxon>
        <taxon>Sordariomycetes</taxon>
        <taxon>Hypocreomycetidae</taxon>
        <taxon>Glomerellales</taxon>
        <taxon>Glomerellaceae</taxon>
        <taxon>Colletotrichum</taxon>
        <taxon>Colletotrichum orchidearum species complex</taxon>
    </lineage>
</organism>
<dbReference type="OrthoDB" id="4777915at2759"/>
<accession>A0A8H6KLE4</accession>
<gene>
    <name evidence="3" type="ORF">CMUS01_06626</name>
</gene>
<reference evidence="3" key="1">
    <citation type="journal article" date="2020" name="Phytopathology">
        <title>Genome Sequence Resources of Colletotrichum truncatum, C. plurivorum, C. musicola, and C. sojae: Four Species Pathogenic to Soybean (Glycine max).</title>
        <authorList>
            <person name="Rogerio F."/>
            <person name="Boufleur T.R."/>
            <person name="Ciampi-Guillardi M."/>
            <person name="Sukno S.A."/>
            <person name="Thon M.R."/>
            <person name="Massola Junior N.S."/>
            <person name="Baroncelli R."/>
        </authorList>
    </citation>
    <scope>NUCLEOTIDE SEQUENCE</scope>
    <source>
        <strain evidence="3">LFN0074</strain>
    </source>
</reference>
<keyword evidence="2" id="KW-0812">Transmembrane</keyword>
<dbReference type="EMBL" id="WIGM01000221">
    <property type="protein sequence ID" value="KAF6833220.1"/>
    <property type="molecule type" value="Genomic_DNA"/>
</dbReference>
<evidence type="ECO:0000313" key="3">
    <source>
        <dbReference type="EMBL" id="KAF6833220.1"/>
    </source>
</evidence>
<dbReference type="AlphaFoldDB" id="A0A8H6KLE4"/>
<keyword evidence="4" id="KW-1185">Reference proteome</keyword>
<keyword evidence="2" id="KW-1133">Transmembrane helix</keyword>
<sequence>MEAQKPLLSDVYPSQSNPHHDPTTAGHAGGRLSETESFLRLLEMLARELIPPPWALRCIIAVAIVYYTPFVLIRWFNALEKLILLYRDIHLKKHFREYHSPTSILSCHSVHISIMSQTRRLSPASRIRRTRQRVTDRWREETEGVDLVAMALENPSDVMNRVIRRGAILGREPYYYDEVMMVRRITGGVNNLDSLFNHGADPAAPGTLPTVDCWKLIVIDCRPAEDSADLDRQCRAQLLAEELQTPEERAREAVRDDGERTARRNAKLMILALEKLSPEKCAMMLERRTLYTVWQKVMPKAPSWIEDIVDEECDWDFVFCRSAEVMRRVGDCWNDALERLEGLDELFYPENRAEQPIFATAGPSSIHSADENFLLYWSPVHFRTHRQTLDEDDGILDNTLIVIDSECVHPDLMTPPAGRDADEDGYQGRLKVPFTCLQAWFYAARLKGIDMKAMWKKAQGHPQQLWVCNSKPQQEWKHEPWVDGDQELPATGRSRAWGDGLGLGLRASRPTAPDLRLRGRIGDAHDDFSQDAE</sequence>